<keyword evidence="2" id="KW-0675">Receptor</keyword>
<dbReference type="SUPFAM" id="SSF52200">
    <property type="entry name" value="Toll/Interleukin receptor TIR domain"/>
    <property type="match status" value="1"/>
</dbReference>
<dbReference type="Gene3D" id="3.40.50.10140">
    <property type="entry name" value="Toll/interleukin-1 receptor homology (TIR) domain"/>
    <property type="match status" value="1"/>
</dbReference>
<proteinExistence type="predicted"/>
<feature type="domain" description="TIR" evidence="1">
    <location>
        <begin position="1"/>
        <end position="164"/>
    </location>
</feature>
<reference evidence="2 3" key="1">
    <citation type="submission" date="2021-05" db="EMBL/GenBank/DDBJ databases">
        <title>Fusibacter ferrireducens sp. nov., an anaerobic, sulfur- and Fe-reducing bacterium isolated from the mangrove sediment.</title>
        <authorList>
            <person name="Qiu D."/>
        </authorList>
    </citation>
    <scope>NUCLEOTIDE SEQUENCE [LARGE SCALE GENOMIC DNA]</scope>
    <source>
        <strain evidence="2 3">DSM 12116</strain>
    </source>
</reference>
<evidence type="ECO:0000259" key="1">
    <source>
        <dbReference type="PROSITE" id="PS50104"/>
    </source>
</evidence>
<dbReference type="PROSITE" id="PS50104">
    <property type="entry name" value="TIR"/>
    <property type="match status" value="1"/>
</dbReference>
<gene>
    <name evidence="2" type="ORF">KHM83_16500</name>
</gene>
<accession>A0ABS5PV21</accession>
<organism evidence="2 3">
    <name type="scientific">Fusibacter paucivorans</name>
    <dbReference type="NCBI Taxonomy" id="76009"/>
    <lineage>
        <taxon>Bacteria</taxon>
        <taxon>Bacillati</taxon>
        <taxon>Bacillota</taxon>
        <taxon>Clostridia</taxon>
        <taxon>Eubacteriales</taxon>
        <taxon>Eubacteriales Family XII. Incertae Sedis</taxon>
        <taxon>Fusibacter</taxon>
    </lineage>
</organism>
<dbReference type="EMBL" id="JAHBCL010000035">
    <property type="protein sequence ID" value="MBS7528291.1"/>
    <property type="molecule type" value="Genomic_DNA"/>
</dbReference>
<comment type="caution">
    <text evidence="2">The sequence shown here is derived from an EMBL/GenBank/DDBJ whole genome shotgun (WGS) entry which is preliminary data.</text>
</comment>
<protein>
    <submittedName>
        <fullName evidence="2">Toll/interleukin-1 receptor domain-containing protein</fullName>
    </submittedName>
</protein>
<dbReference type="InterPro" id="IPR000157">
    <property type="entry name" value="TIR_dom"/>
</dbReference>
<dbReference type="InterPro" id="IPR035897">
    <property type="entry name" value="Toll_tir_struct_dom_sf"/>
</dbReference>
<sequence length="330" mass="37444">MKVFISHSSKNRKIVNELGHFISDLNPNVTLFCSSMEGHLNVGEDFLNKIINGLNNADVFIAILSEEYLASKFCVMELGAAWMKLFEAKNEDTNKYLFPLVLHPINTAVLNNTPIHTTQAIGLNTEGEIKLLVTKLIDIGVIDGDIELYLKQIEDFHQTISELIQQTNASNLVTRSKILNISSNGVPEALQVTKIGNDKEVNIAFNFDAVNENNEKPTFTSMVLKYRKPINLEAMIDNAQEEAFFQFKVKNAYQKIKKIKLEIKSGPRNEIILEHVNAIESLDQEIHVPFLSGDEYGWDEITEICFVIFPEYLEVRRGDFSISEINTFLE</sequence>
<evidence type="ECO:0000313" key="3">
    <source>
        <dbReference type="Proteomes" id="UP000746471"/>
    </source>
</evidence>
<dbReference type="Pfam" id="PF13676">
    <property type="entry name" value="TIR_2"/>
    <property type="match status" value="1"/>
</dbReference>
<dbReference type="RefSeq" id="WP_213238151.1">
    <property type="nucleotide sequence ID" value="NZ_JAHBCL010000035.1"/>
</dbReference>
<dbReference type="Proteomes" id="UP000746471">
    <property type="component" value="Unassembled WGS sequence"/>
</dbReference>
<keyword evidence="3" id="KW-1185">Reference proteome</keyword>
<evidence type="ECO:0000313" key="2">
    <source>
        <dbReference type="EMBL" id="MBS7528291.1"/>
    </source>
</evidence>
<name>A0ABS5PV21_9FIRM</name>